<organism evidence="1 2">
    <name type="scientific">Linderina macrospora</name>
    <dbReference type="NCBI Taxonomy" id="4868"/>
    <lineage>
        <taxon>Eukaryota</taxon>
        <taxon>Fungi</taxon>
        <taxon>Fungi incertae sedis</taxon>
        <taxon>Zoopagomycota</taxon>
        <taxon>Kickxellomycotina</taxon>
        <taxon>Kickxellomycetes</taxon>
        <taxon>Kickxellales</taxon>
        <taxon>Kickxellaceae</taxon>
        <taxon>Linderina</taxon>
    </lineage>
</organism>
<feature type="non-terminal residue" evidence="1">
    <location>
        <position position="281"/>
    </location>
</feature>
<dbReference type="EMBL" id="JANBPW010006661">
    <property type="protein sequence ID" value="KAJ1928364.1"/>
    <property type="molecule type" value="Genomic_DNA"/>
</dbReference>
<name>A0ACC1IY19_9FUNG</name>
<dbReference type="Proteomes" id="UP001150603">
    <property type="component" value="Unassembled WGS sequence"/>
</dbReference>
<evidence type="ECO:0000313" key="2">
    <source>
        <dbReference type="Proteomes" id="UP001150603"/>
    </source>
</evidence>
<accession>A0ACC1IY19</accession>
<sequence length="281" mass="30103">MSGSLVGFGRPTSSEPTTKCANNVAPLAFDSVSVQLAPKVLPSGVGWLKPLVMRDGVVLADPVKRIFRRTTSHTAMNICVQVKNHCCTLGEAILVDIDATMLQKDRVLTFIRAAVIEQVSLKAHASGAQTVEPIKGFLATARYEQGSAVVLAERTLNRKVSEIDPSNTQTGGSAHDWGNPDQPLLGLNGVQNLRIRVPRRDVCTAEGCYLQFSHVLRITFGLTSRPASGGFDTKYASKDVPLRLVTTKFGDVGHASQVEINSRLSALSTESDGSAVNEAYG</sequence>
<reference evidence="1" key="1">
    <citation type="submission" date="2022-07" db="EMBL/GenBank/DDBJ databases">
        <title>Phylogenomic reconstructions and comparative analyses of Kickxellomycotina fungi.</title>
        <authorList>
            <person name="Reynolds N.K."/>
            <person name="Stajich J.E."/>
            <person name="Barry K."/>
            <person name="Grigoriev I.V."/>
            <person name="Crous P."/>
            <person name="Smith M.E."/>
        </authorList>
    </citation>
    <scope>NUCLEOTIDE SEQUENCE</scope>
    <source>
        <strain evidence="1">NRRL 5244</strain>
    </source>
</reference>
<comment type="caution">
    <text evidence="1">The sequence shown here is derived from an EMBL/GenBank/DDBJ whole genome shotgun (WGS) entry which is preliminary data.</text>
</comment>
<gene>
    <name evidence="1" type="ORF">FBU59_007136</name>
</gene>
<proteinExistence type="predicted"/>
<evidence type="ECO:0000313" key="1">
    <source>
        <dbReference type="EMBL" id="KAJ1928364.1"/>
    </source>
</evidence>
<protein>
    <submittedName>
        <fullName evidence="1">Uncharacterized protein</fullName>
    </submittedName>
</protein>
<keyword evidence="2" id="KW-1185">Reference proteome</keyword>